<dbReference type="PANTHER" id="PTHR43736">
    <property type="entry name" value="ADP-RIBOSE PYROPHOSPHATASE"/>
    <property type="match status" value="1"/>
</dbReference>
<comment type="caution">
    <text evidence="2">The sequence shown here is derived from an EMBL/GenBank/DDBJ whole genome shotgun (WGS) entry which is preliminary data.</text>
</comment>
<reference evidence="2" key="1">
    <citation type="submission" date="2020-02" db="EMBL/GenBank/DDBJ databases">
        <authorList>
            <person name="Palmer J.M."/>
        </authorList>
    </citation>
    <scope>NUCLEOTIDE SEQUENCE</scope>
    <source>
        <strain evidence="2">EPUS1.4</strain>
        <tissue evidence="2">Thallus</tissue>
    </source>
</reference>
<gene>
    <name evidence="2" type="ORF">GJ744_011596</name>
</gene>
<sequence>MSEPPSFNLKPCPSTFHLSIPAQTYLSQDQSEHACKFLATGAIVFSASRILLLQRAPGDSMANRWETPGGACDNKDQTILHAVARELWEETMLVARSVGPLVGEGYTFTTRSGKMVRKLNFIVEVERRDDEGDGGSNFEVRLRPEEHQGFVWATDEEVRACKVGDVEIRFTTPEQEAVVLDAFAVLKASTAP</sequence>
<dbReference type="Pfam" id="PF00293">
    <property type="entry name" value="NUDIX"/>
    <property type="match status" value="1"/>
</dbReference>
<keyword evidence="3" id="KW-1185">Reference proteome</keyword>
<dbReference type="CDD" id="cd02883">
    <property type="entry name" value="NUDIX_Hydrolase"/>
    <property type="match status" value="1"/>
</dbReference>
<proteinExistence type="predicted"/>
<dbReference type="Gene3D" id="3.90.79.10">
    <property type="entry name" value="Nucleoside Triphosphate Pyrophosphohydrolase"/>
    <property type="match status" value="1"/>
</dbReference>
<dbReference type="Proteomes" id="UP000606974">
    <property type="component" value="Unassembled WGS sequence"/>
</dbReference>
<dbReference type="EMBL" id="JAACFV010000084">
    <property type="protein sequence ID" value="KAF7506559.1"/>
    <property type="molecule type" value="Genomic_DNA"/>
</dbReference>
<accession>A0A8H7E0Z2</accession>
<dbReference type="InterPro" id="IPR015797">
    <property type="entry name" value="NUDIX_hydrolase-like_dom_sf"/>
</dbReference>
<evidence type="ECO:0000313" key="2">
    <source>
        <dbReference type="EMBL" id="KAF7506559.1"/>
    </source>
</evidence>
<dbReference type="PROSITE" id="PS51462">
    <property type="entry name" value="NUDIX"/>
    <property type="match status" value="1"/>
</dbReference>
<name>A0A8H7E0Z2_9EURO</name>
<dbReference type="AlphaFoldDB" id="A0A8H7E0Z2"/>
<dbReference type="PANTHER" id="PTHR43736:SF1">
    <property type="entry name" value="DIHYDRONEOPTERIN TRIPHOSPHATE DIPHOSPHATASE"/>
    <property type="match status" value="1"/>
</dbReference>
<organism evidence="2 3">
    <name type="scientific">Endocarpon pusillum</name>
    <dbReference type="NCBI Taxonomy" id="364733"/>
    <lineage>
        <taxon>Eukaryota</taxon>
        <taxon>Fungi</taxon>
        <taxon>Dikarya</taxon>
        <taxon>Ascomycota</taxon>
        <taxon>Pezizomycotina</taxon>
        <taxon>Eurotiomycetes</taxon>
        <taxon>Chaetothyriomycetidae</taxon>
        <taxon>Verrucariales</taxon>
        <taxon>Verrucariaceae</taxon>
        <taxon>Endocarpon</taxon>
    </lineage>
</organism>
<dbReference type="OrthoDB" id="276276at2759"/>
<dbReference type="InterPro" id="IPR000086">
    <property type="entry name" value="NUDIX_hydrolase_dom"/>
</dbReference>
<feature type="domain" description="Nudix hydrolase" evidence="1">
    <location>
        <begin position="35"/>
        <end position="176"/>
    </location>
</feature>
<protein>
    <recommendedName>
        <fullName evidence="1">Nudix hydrolase domain-containing protein</fullName>
    </recommendedName>
</protein>
<evidence type="ECO:0000259" key="1">
    <source>
        <dbReference type="PROSITE" id="PS51462"/>
    </source>
</evidence>
<evidence type="ECO:0000313" key="3">
    <source>
        <dbReference type="Proteomes" id="UP000606974"/>
    </source>
</evidence>
<dbReference type="SUPFAM" id="SSF55811">
    <property type="entry name" value="Nudix"/>
    <property type="match status" value="1"/>
</dbReference>